<keyword evidence="1" id="KW-0472">Membrane</keyword>
<feature type="transmembrane region" description="Helical" evidence="1">
    <location>
        <begin position="346"/>
        <end position="363"/>
    </location>
</feature>
<reference evidence="3" key="1">
    <citation type="submission" date="2017-02" db="EMBL/GenBank/DDBJ databases">
        <authorList>
            <person name="Varghese N."/>
            <person name="Submissions S."/>
        </authorList>
    </citation>
    <scope>NUCLEOTIDE SEQUENCE [LARGE SCALE GENOMIC DNA]</scope>
    <source>
        <strain evidence="3">ATCC 700200</strain>
    </source>
</reference>
<protein>
    <recommendedName>
        <fullName evidence="4">Dolichyl-phosphate-mannose-protein mannosyltransferase</fullName>
    </recommendedName>
</protein>
<feature type="transmembrane region" description="Helical" evidence="1">
    <location>
        <begin position="408"/>
        <end position="427"/>
    </location>
</feature>
<keyword evidence="1" id="KW-1133">Transmembrane helix</keyword>
<name>A0A1T4YHM4_9BACT</name>
<feature type="transmembrane region" description="Helical" evidence="1">
    <location>
        <begin position="439"/>
        <end position="459"/>
    </location>
</feature>
<proteinExistence type="predicted"/>
<feature type="transmembrane region" description="Helical" evidence="1">
    <location>
        <begin position="207"/>
        <end position="230"/>
    </location>
</feature>
<evidence type="ECO:0008006" key="4">
    <source>
        <dbReference type="Google" id="ProtNLM"/>
    </source>
</evidence>
<dbReference type="EMBL" id="FUYE01000011">
    <property type="protein sequence ID" value="SKB01279.1"/>
    <property type="molecule type" value="Genomic_DNA"/>
</dbReference>
<feature type="transmembrane region" description="Helical" evidence="1">
    <location>
        <begin position="133"/>
        <end position="152"/>
    </location>
</feature>
<dbReference type="Proteomes" id="UP000190774">
    <property type="component" value="Unassembled WGS sequence"/>
</dbReference>
<feature type="transmembrane region" description="Helical" evidence="1">
    <location>
        <begin position="158"/>
        <end position="177"/>
    </location>
</feature>
<evidence type="ECO:0000313" key="2">
    <source>
        <dbReference type="EMBL" id="SKB01279.1"/>
    </source>
</evidence>
<evidence type="ECO:0000313" key="3">
    <source>
        <dbReference type="Proteomes" id="UP000190774"/>
    </source>
</evidence>
<sequence length="471" mass="52150">MAPASTSSPYTWLRWLVFGLILGALGTGYVQLAEKDILSISERQLSPLETRHLSLAEATAEDLRPDFRESVSAPLKKLAPHRTDGLIQPLSPWLAAWMLDPDHPKESLAYITWFRTGLTASCLILLGLACMRFFALPATLLVVTLTGFHGWAETLSHFTGATLFQLFFLLTWLGCVYGLQRNSLWVYGAVGVFGGLAYLSQDRILPLLVTFILVTSLRAFWGWLSAHWRLGEGTTLWLRDNHLFGLILLVAAFCAVSGPRLTEAHQKFGDAAFQYVDHIRWLDTPAEGEAWIEAHPDRSSLKKVPALERPTARLYFQSHASEQVQGRLLSGLGRVMTQWQGHGGEALAVLLVLLIVTVLACWCSTPRACHAGERLHPETATAVIFVVAATAAYLIIAAWDSALVEIRYLHALTGPLALSLLWGYESVLRRARRRGAGPMLTGGYQAVLWVLLGATWFQIWQTHPEALPSLP</sequence>
<gene>
    <name evidence="2" type="ORF">SAMN02745166_03355</name>
</gene>
<feature type="transmembrane region" description="Helical" evidence="1">
    <location>
        <begin position="375"/>
        <end position="396"/>
    </location>
</feature>
<feature type="transmembrane region" description="Helical" evidence="1">
    <location>
        <begin position="12"/>
        <end position="32"/>
    </location>
</feature>
<keyword evidence="1" id="KW-0812">Transmembrane</keyword>
<dbReference type="RefSeq" id="WP_078814536.1">
    <property type="nucleotide sequence ID" value="NZ_FUYE01000011.1"/>
</dbReference>
<dbReference type="STRING" id="48467.SAMN02745166_03355"/>
<organism evidence="2 3">
    <name type="scientific">Prosthecobacter debontii</name>
    <dbReference type="NCBI Taxonomy" id="48467"/>
    <lineage>
        <taxon>Bacteria</taxon>
        <taxon>Pseudomonadati</taxon>
        <taxon>Verrucomicrobiota</taxon>
        <taxon>Verrucomicrobiia</taxon>
        <taxon>Verrucomicrobiales</taxon>
        <taxon>Verrucomicrobiaceae</taxon>
        <taxon>Prosthecobacter</taxon>
    </lineage>
</organism>
<accession>A0A1T4YHM4</accession>
<dbReference type="AlphaFoldDB" id="A0A1T4YHM4"/>
<feature type="transmembrane region" description="Helical" evidence="1">
    <location>
        <begin position="184"/>
        <end position="201"/>
    </location>
</feature>
<feature type="transmembrane region" description="Helical" evidence="1">
    <location>
        <begin position="242"/>
        <end position="261"/>
    </location>
</feature>
<dbReference type="OrthoDB" id="175839at2"/>
<keyword evidence="3" id="KW-1185">Reference proteome</keyword>
<evidence type="ECO:0000256" key="1">
    <source>
        <dbReference type="SAM" id="Phobius"/>
    </source>
</evidence>